<proteinExistence type="predicted"/>
<evidence type="ECO:0000313" key="8">
    <source>
        <dbReference type="EMBL" id="KAJ6638669.1"/>
    </source>
</evidence>
<evidence type="ECO:0000313" key="9">
    <source>
        <dbReference type="Proteomes" id="UP001151699"/>
    </source>
</evidence>
<sequence length="183" mass="20124">STFAASLVISPALGAYLREVYGDTVIVALATAIAVLDVFFILVAVPESLPEKVRPSSWGAPISWEQADPFSALRKAGLDHTILMQCVTVFLSYLPEAGQYSCIFVYLKLKMGFSSVEVSIFIAVIGILSILAQLILGFLMRVFGAKRTIILGLVFETMQLLWYGFGSQMWMMWAAGKNSFFFA</sequence>
<dbReference type="GO" id="GO:0022857">
    <property type="term" value="F:transmembrane transporter activity"/>
    <property type="evidence" value="ECO:0007669"/>
    <property type="project" value="InterPro"/>
</dbReference>
<evidence type="ECO:0000256" key="5">
    <source>
        <dbReference type="ARBA" id="ARBA00023136"/>
    </source>
</evidence>
<dbReference type="PROSITE" id="PS50850">
    <property type="entry name" value="MFS"/>
    <property type="match status" value="1"/>
</dbReference>
<evidence type="ECO:0000256" key="2">
    <source>
        <dbReference type="ARBA" id="ARBA00022448"/>
    </source>
</evidence>
<keyword evidence="5 6" id="KW-0472">Membrane</keyword>
<evidence type="ECO:0000259" key="7">
    <source>
        <dbReference type="PROSITE" id="PS50850"/>
    </source>
</evidence>
<dbReference type="Gene3D" id="1.20.1250.20">
    <property type="entry name" value="MFS general substrate transporter like domains"/>
    <property type="match status" value="1"/>
</dbReference>
<keyword evidence="3 6" id="KW-0812">Transmembrane</keyword>
<dbReference type="AlphaFoldDB" id="A0A9Q0MWA4"/>
<feature type="transmembrane region" description="Helical" evidence="6">
    <location>
        <begin position="24"/>
        <end position="45"/>
    </location>
</feature>
<protein>
    <submittedName>
        <fullName evidence="8">Hippocampus abundant transcript 1 protein</fullName>
    </submittedName>
</protein>
<name>A0A9Q0MWA4_9DIPT</name>
<feature type="non-terminal residue" evidence="8">
    <location>
        <position position="1"/>
    </location>
</feature>
<accession>A0A9Q0MWA4</accession>
<organism evidence="8 9">
    <name type="scientific">Pseudolycoriella hygida</name>
    <dbReference type="NCBI Taxonomy" id="35572"/>
    <lineage>
        <taxon>Eukaryota</taxon>
        <taxon>Metazoa</taxon>
        <taxon>Ecdysozoa</taxon>
        <taxon>Arthropoda</taxon>
        <taxon>Hexapoda</taxon>
        <taxon>Insecta</taxon>
        <taxon>Pterygota</taxon>
        <taxon>Neoptera</taxon>
        <taxon>Endopterygota</taxon>
        <taxon>Diptera</taxon>
        <taxon>Nematocera</taxon>
        <taxon>Sciaroidea</taxon>
        <taxon>Sciaridae</taxon>
        <taxon>Pseudolycoriella</taxon>
    </lineage>
</organism>
<reference evidence="8" key="1">
    <citation type="submission" date="2022-07" db="EMBL/GenBank/DDBJ databases">
        <authorList>
            <person name="Trinca V."/>
            <person name="Uliana J.V.C."/>
            <person name="Torres T.T."/>
            <person name="Ward R.J."/>
            <person name="Monesi N."/>
        </authorList>
    </citation>
    <scope>NUCLEOTIDE SEQUENCE</scope>
    <source>
        <strain evidence="8">HSMRA1968</strain>
        <tissue evidence="8">Whole embryos</tissue>
    </source>
</reference>
<evidence type="ECO:0000256" key="3">
    <source>
        <dbReference type="ARBA" id="ARBA00022692"/>
    </source>
</evidence>
<dbReference type="PANTHER" id="PTHR23504">
    <property type="entry name" value="MAJOR FACILITATOR SUPERFAMILY DOMAIN-CONTAINING PROTEIN 10"/>
    <property type="match status" value="1"/>
</dbReference>
<dbReference type="InterPro" id="IPR020846">
    <property type="entry name" value="MFS_dom"/>
</dbReference>
<dbReference type="PANTHER" id="PTHR23504:SF1">
    <property type="entry name" value="GH21943P-RELATED"/>
    <property type="match status" value="1"/>
</dbReference>
<dbReference type="GO" id="GO:0016020">
    <property type="term" value="C:membrane"/>
    <property type="evidence" value="ECO:0007669"/>
    <property type="project" value="UniProtKB-SubCell"/>
</dbReference>
<comment type="subcellular location">
    <subcellularLocation>
        <location evidence="1">Membrane</location>
        <topology evidence="1">Multi-pass membrane protein</topology>
    </subcellularLocation>
</comment>
<evidence type="ECO:0000256" key="6">
    <source>
        <dbReference type="SAM" id="Phobius"/>
    </source>
</evidence>
<comment type="caution">
    <text evidence="8">The sequence shown here is derived from an EMBL/GenBank/DDBJ whole genome shotgun (WGS) entry which is preliminary data.</text>
</comment>
<dbReference type="OrthoDB" id="419616at2759"/>
<feature type="transmembrane region" description="Helical" evidence="6">
    <location>
        <begin position="118"/>
        <end position="136"/>
    </location>
</feature>
<dbReference type="InterPro" id="IPR036259">
    <property type="entry name" value="MFS_trans_sf"/>
</dbReference>
<gene>
    <name evidence="8" type="primary">MFSD14A</name>
    <name evidence="8" type="ORF">Bhyg_11406</name>
</gene>
<dbReference type="SUPFAM" id="SSF103473">
    <property type="entry name" value="MFS general substrate transporter"/>
    <property type="match status" value="1"/>
</dbReference>
<keyword evidence="2" id="KW-0813">Transport</keyword>
<dbReference type="Proteomes" id="UP001151699">
    <property type="component" value="Chromosome X"/>
</dbReference>
<keyword evidence="4 6" id="KW-1133">Transmembrane helix</keyword>
<feature type="transmembrane region" description="Helical" evidence="6">
    <location>
        <begin position="148"/>
        <end position="165"/>
    </location>
</feature>
<keyword evidence="9" id="KW-1185">Reference proteome</keyword>
<dbReference type="EMBL" id="WJQU01000003">
    <property type="protein sequence ID" value="KAJ6638669.1"/>
    <property type="molecule type" value="Genomic_DNA"/>
</dbReference>
<feature type="domain" description="Major facilitator superfamily (MFS) profile" evidence="7">
    <location>
        <begin position="81"/>
        <end position="183"/>
    </location>
</feature>
<evidence type="ECO:0000256" key="1">
    <source>
        <dbReference type="ARBA" id="ARBA00004141"/>
    </source>
</evidence>
<evidence type="ECO:0000256" key="4">
    <source>
        <dbReference type="ARBA" id="ARBA00022989"/>
    </source>
</evidence>